<comment type="caution">
    <text evidence="6">The sequence shown here is derived from an EMBL/GenBank/DDBJ whole genome shotgun (WGS) entry which is preliminary data.</text>
</comment>
<gene>
    <name evidence="6" type="ORF">COCON_G00188200</name>
</gene>
<dbReference type="Pfam" id="PF01234">
    <property type="entry name" value="NNMT_PNMT_TEMT"/>
    <property type="match status" value="1"/>
</dbReference>
<dbReference type="OrthoDB" id="10050085at2759"/>
<dbReference type="InterPro" id="IPR053384">
    <property type="entry name" value="SAM-dep_methyltransferase"/>
</dbReference>
<dbReference type="PIRSF" id="PIRSF000384">
    <property type="entry name" value="PNMTase"/>
    <property type="match status" value="1"/>
</dbReference>
<dbReference type="InterPro" id="IPR000940">
    <property type="entry name" value="NNMT_TEMT_trans"/>
</dbReference>
<dbReference type="PANTHER" id="PTHR10867:SF32">
    <property type="entry name" value="NICOTINAMIDE N-METHYLTRANSFERASE"/>
    <property type="match status" value="1"/>
</dbReference>
<proteinExistence type="inferred from homology"/>
<evidence type="ECO:0000256" key="3">
    <source>
        <dbReference type="ARBA" id="ARBA00022679"/>
    </source>
</evidence>
<reference evidence="6" key="1">
    <citation type="journal article" date="2023" name="Science">
        <title>Genome structures resolve the early diversification of teleost fishes.</title>
        <authorList>
            <person name="Parey E."/>
            <person name="Louis A."/>
            <person name="Montfort J."/>
            <person name="Bouchez O."/>
            <person name="Roques C."/>
            <person name="Iampietro C."/>
            <person name="Lluch J."/>
            <person name="Castinel A."/>
            <person name="Donnadieu C."/>
            <person name="Desvignes T."/>
            <person name="Floi Bucao C."/>
            <person name="Jouanno E."/>
            <person name="Wen M."/>
            <person name="Mejri S."/>
            <person name="Dirks R."/>
            <person name="Jansen H."/>
            <person name="Henkel C."/>
            <person name="Chen W.J."/>
            <person name="Zahm M."/>
            <person name="Cabau C."/>
            <person name="Klopp C."/>
            <person name="Thompson A.W."/>
            <person name="Robinson-Rechavi M."/>
            <person name="Braasch I."/>
            <person name="Lecointre G."/>
            <person name="Bobe J."/>
            <person name="Postlethwait J.H."/>
            <person name="Berthelot C."/>
            <person name="Roest Crollius H."/>
            <person name="Guiguen Y."/>
        </authorList>
    </citation>
    <scope>NUCLEOTIDE SEQUENCE</scope>
    <source>
        <strain evidence="6">Concon-B</strain>
    </source>
</reference>
<feature type="binding site" evidence="5">
    <location>
        <position position="71"/>
    </location>
    <ligand>
        <name>S-adenosyl-L-methionine</name>
        <dbReference type="ChEBI" id="CHEBI:59789"/>
    </ligand>
</feature>
<dbReference type="InterPro" id="IPR029063">
    <property type="entry name" value="SAM-dependent_MTases_sf"/>
</dbReference>
<evidence type="ECO:0000256" key="4">
    <source>
        <dbReference type="ARBA" id="ARBA00022691"/>
    </source>
</evidence>
<dbReference type="GO" id="GO:0032259">
    <property type="term" value="P:methylation"/>
    <property type="evidence" value="ECO:0007669"/>
    <property type="project" value="UniProtKB-KW"/>
</dbReference>
<feature type="binding site" evidence="5">
    <location>
        <begin position="65"/>
        <end position="66"/>
    </location>
    <ligand>
        <name>S-adenosyl-L-methionine</name>
        <dbReference type="ChEBI" id="CHEBI:59789"/>
    </ligand>
</feature>
<accession>A0A9Q1HR87</accession>
<dbReference type="GO" id="GO:0008757">
    <property type="term" value="F:S-adenosylmethionine-dependent methyltransferase activity"/>
    <property type="evidence" value="ECO:0007669"/>
    <property type="project" value="UniProtKB-ARBA"/>
</dbReference>
<evidence type="ECO:0000313" key="7">
    <source>
        <dbReference type="Proteomes" id="UP001152803"/>
    </source>
</evidence>
<dbReference type="PROSITE" id="PS51681">
    <property type="entry name" value="SAM_MT_NNMT_PNMT_TEMT"/>
    <property type="match status" value="1"/>
</dbReference>
<evidence type="ECO:0000256" key="2">
    <source>
        <dbReference type="ARBA" id="ARBA00022603"/>
    </source>
</evidence>
<dbReference type="GO" id="GO:0008170">
    <property type="term" value="F:N-methyltransferase activity"/>
    <property type="evidence" value="ECO:0007669"/>
    <property type="project" value="TreeGrafter"/>
</dbReference>
<feature type="binding site" evidence="5">
    <location>
        <position position="92"/>
    </location>
    <ligand>
        <name>S-adenosyl-L-methionine</name>
        <dbReference type="ChEBI" id="CHEBI:59789"/>
    </ligand>
</feature>
<evidence type="ECO:0000313" key="6">
    <source>
        <dbReference type="EMBL" id="KAJ8256668.1"/>
    </source>
</evidence>
<comment type="similarity">
    <text evidence="1">Belongs to the class I-like SAM-binding methyltransferase superfamily. NNMT/PNMT/TEMT family.</text>
</comment>
<dbReference type="GO" id="GO:0005829">
    <property type="term" value="C:cytosol"/>
    <property type="evidence" value="ECO:0007669"/>
    <property type="project" value="TreeGrafter"/>
</dbReference>
<name>A0A9Q1HR87_CONCO</name>
<keyword evidence="4 5" id="KW-0949">S-adenosyl-L-methionine</keyword>
<dbReference type="NCBIfam" id="NF041360">
    <property type="entry name" value="GntF_guanitoxin"/>
    <property type="match status" value="1"/>
</dbReference>
<dbReference type="FunFam" id="3.40.50.150:FF:000065">
    <property type="entry name" value="Phenylethanolamine N-methyltransferase"/>
    <property type="match status" value="1"/>
</dbReference>
<dbReference type="Gene3D" id="3.40.50.150">
    <property type="entry name" value="Vaccinia Virus protein VP39"/>
    <property type="match status" value="1"/>
</dbReference>
<keyword evidence="7" id="KW-1185">Reference proteome</keyword>
<evidence type="ECO:0000256" key="1">
    <source>
        <dbReference type="ARBA" id="ARBA00007996"/>
    </source>
</evidence>
<dbReference type="Proteomes" id="UP001152803">
    <property type="component" value="Unassembled WGS sequence"/>
</dbReference>
<protein>
    <recommendedName>
        <fullName evidence="8">Nicotinamide N-methyltransferase</fullName>
    </recommendedName>
</protein>
<dbReference type="PANTHER" id="PTHR10867">
    <property type="entry name" value="NNMT/PNMT/TEMT FAMILY MEMBER"/>
    <property type="match status" value="1"/>
</dbReference>
<dbReference type="AlphaFoldDB" id="A0A9Q1HR87"/>
<organism evidence="6 7">
    <name type="scientific">Conger conger</name>
    <name type="common">Conger eel</name>
    <name type="synonym">Muraena conger</name>
    <dbReference type="NCBI Taxonomy" id="82655"/>
    <lineage>
        <taxon>Eukaryota</taxon>
        <taxon>Metazoa</taxon>
        <taxon>Chordata</taxon>
        <taxon>Craniata</taxon>
        <taxon>Vertebrata</taxon>
        <taxon>Euteleostomi</taxon>
        <taxon>Actinopterygii</taxon>
        <taxon>Neopterygii</taxon>
        <taxon>Teleostei</taxon>
        <taxon>Anguilliformes</taxon>
        <taxon>Congridae</taxon>
        <taxon>Conger</taxon>
    </lineage>
</organism>
<keyword evidence="3" id="KW-0808">Transferase</keyword>
<keyword evidence="2" id="KW-0489">Methyltransferase</keyword>
<evidence type="ECO:0000256" key="5">
    <source>
        <dbReference type="PIRSR" id="PIRSR000384-1"/>
    </source>
</evidence>
<feature type="binding site" evidence="5">
    <location>
        <position position="26"/>
    </location>
    <ligand>
        <name>S-adenosyl-L-methionine</name>
        <dbReference type="ChEBI" id="CHEBI:59789"/>
    </ligand>
</feature>
<dbReference type="EMBL" id="JAFJMO010000014">
    <property type="protein sequence ID" value="KAJ8256668.1"/>
    <property type="molecule type" value="Genomic_DNA"/>
</dbReference>
<sequence length="262" mass="29718">MADSQQVKSTFTDGPFYEKHFDSREYLKSFSVDPSAHDGFLTFVLDHLHKTFSPDLKGKKLIGLGSGPTIYIIISASRNFEEIVLSDFTTDNRKEIEMWLKNEKGCFDWRHIIDYVCKLEDNSRSPEEVEQRLRKIVQVKKCDVTLENPFQPEMEPVDCITSSLCLEAACKDLETFRRAIGSIAALLKPGGTLMLTGILNQSYYFVGKQRFDCLVLTKSVVEETVKGQGFSIKLVDTQPLTPEEKVGCDGDPFFYLVAQKTE</sequence>
<evidence type="ECO:0008006" key="8">
    <source>
        <dbReference type="Google" id="ProtNLM"/>
    </source>
</evidence>
<dbReference type="SUPFAM" id="SSF53335">
    <property type="entry name" value="S-adenosyl-L-methionine-dependent methyltransferases"/>
    <property type="match status" value="1"/>
</dbReference>
<feature type="binding site" evidence="5">
    <location>
        <position position="87"/>
    </location>
    <ligand>
        <name>S-adenosyl-L-methionine</name>
        <dbReference type="ChEBI" id="CHEBI:59789"/>
    </ligand>
</feature>
<feature type="binding site" evidence="5">
    <location>
        <begin position="143"/>
        <end position="144"/>
    </location>
    <ligand>
        <name>S-adenosyl-L-methionine</name>
        <dbReference type="ChEBI" id="CHEBI:59789"/>
    </ligand>
</feature>